<protein>
    <submittedName>
        <fullName evidence="1">Uncharacterized protein</fullName>
    </submittedName>
</protein>
<organism evidence="1 2">
    <name type="scientific">Scytonema hofmannii PCC 7110</name>
    <dbReference type="NCBI Taxonomy" id="128403"/>
    <lineage>
        <taxon>Bacteria</taxon>
        <taxon>Bacillati</taxon>
        <taxon>Cyanobacteriota</taxon>
        <taxon>Cyanophyceae</taxon>
        <taxon>Nostocales</taxon>
        <taxon>Scytonemataceae</taxon>
        <taxon>Scytonema</taxon>
    </lineage>
</organism>
<proteinExistence type="predicted"/>
<dbReference type="RefSeq" id="WP_017749073.1">
    <property type="nucleotide sequence ID" value="NZ_KQ976354.1"/>
</dbReference>
<dbReference type="EMBL" id="ANNX02000051">
    <property type="protein sequence ID" value="KYC35712.1"/>
    <property type="molecule type" value="Genomic_DNA"/>
</dbReference>
<dbReference type="AlphaFoldDB" id="A0A139WTF7"/>
<dbReference type="STRING" id="128403.WA1_07860"/>
<evidence type="ECO:0000313" key="1">
    <source>
        <dbReference type="EMBL" id="KYC35712.1"/>
    </source>
</evidence>
<dbReference type="Proteomes" id="UP000076925">
    <property type="component" value="Unassembled WGS sequence"/>
</dbReference>
<keyword evidence="2" id="KW-1185">Reference proteome</keyword>
<sequence length="67" mass="7910">MSLVHIGDGSADLRERLETNTVYRLVGEGENPDFYGTKSLWFIDYKSLGRERLQRPSKFHYERTIIF</sequence>
<evidence type="ECO:0000313" key="2">
    <source>
        <dbReference type="Proteomes" id="UP000076925"/>
    </source>
</evidence>
<accession>A0A139WTF7</accession>
<comment type="caution">
    <text evidence="1">The sequence shown here is derived from an EMBL/GenBank/DDBJ whole genome shotgun (WGS) entry which is preliminary data.</text>
</comment>
<name>A0A139WTF7_9CYAN</name>
<gene>
    <name evidence="1" type="ORF">WA1_07860</name>
</gene>
<reference evidence="1 2" key="1">
    <citation type="journal article" date="2013" name="Genome Biol. Evol.">
        <title>Genomes of Stigonematalean cyanobacteria (subsection V) and the evolution of oxygenic photosynthesis from prokaryotes to plastids.</title>
        <authorList>
            <person name="Dagan T."/>
            <person name="Roettger M."/>
            <person name="Stucken K."/>
            <person name="Landan G."/>
            <person name="Koch R."/>
            <person name="Major P."/>
            <person name="Gould S.B."/>
            <person name="Goremykin V.V."/>
            <person name="Rippka R."/>
            <person name="Tandeau de Marsac N."/>
            <person name="Gugger M."/>
            <person name="Lockhart P.J."/>
            <person name="Allen J.F."/>
            <person name="Brune I."/>
            <person name="Maus I."/>
            <person name="Puhler A."/>
            <person name="Martin W.F."/>
        </authorList>
    </citation>
    <scope>NUCLEOTIDE SEQUENCE [LARGE SCALE GENOMIC DNA]</scope>
    <source>
        <strain evidence="1 2">PCC 7110</strain>
    </source>
</reference>